<dbReference type="EMBL" id="JARXVE010000019">
    <property type="protein sequence ID" value="MDH6199322.1"/>
    <property type="molecule type" value="Genomic_DNA"/>
</dbReference>
<sequence length="291" mass="32556">MALTLKSTPARSVFKKMMGQNNHFLITILVGLDSVESGEATLSPEFSTSWDPVDVRRSARRSRDFATKALLAWAVDSLDAYRRQLSSPANVYLEIAEWNAMNAEEGLWHRLQYLAQVSGAQLGPEKELVQLLLVWRNKVVHTRSRDGVPAELKQRLLDDRSRISTGYRGLDIRRAIEAASRGDAPSFKEITSLVTAAHNFVSGVDTAIARRTDIDACLRSALSEYLAVNPAERSRNIWDRDRDRRRASILQVAHNYGMTAGDGSSAVSEQFVHQLMSWTAIEARQQLTSSK</sequence>
<dbReference type="Proteomes" id="UP001160130">
    <property type="component" value="Unassembled WGS sequence"/>
</dbReference>
<dbReference type="RefSeq" id="WP_280835867.1">
    <property type="nucleotide sequence ID" value="NZ_JARXVE010000019.1"/>
</dbReference>
<evidence type="ECO:0008006" key="3">
    <source>
        <dbReference type="Google" id="ProtNLM"/>
    </source>
</evidence>
<organism evidence="1 2">
    <name type="scientific">Mycolicibacterium frederiksbergense</name>
    <dbReference type="NCBI Taxonomy" id="117567"/>
    <lineage>
        <taxon>Bacteria</taxon>
        <taxon>Bacillati</taxon>
        <taxon>Actinomycetota</taxon>
        <taxon>Actinomycetes</taxon>
        <taxon>Mycobacteriales</taxon>
        <taxon>Mycobacteriaceae</taxon>
        <taxon>Mycolicibacterium</taxon>
    </lineage>
</organism>
<evidence type="ECO:0000313" key="1">
    <source>
        <dbReference type="EMBL" id="MDH6199322.1"/>
    </source>
</evidence>
<reference evidence="1 2" key="1">
    <citation type="submission" date="2023-04" db="EMBL/GenBank/DDBJ databases">
        <title>Forest soil microbial communities from Buena Vista Peninsula, Colon Province, Panama.</title>
        <authorList>
            <person name="Bouskill N."/>
        </authorList>
    </citation>
    <scope>NUCLEOTIDE SEQUENCE [LARGE SCALE GENOMIC DNA]</scope>
    <source>
        <strain evidence="1 2">AC80</strain>
    </source>
</reference>
<keyword evidence="2" id="KW-1185">Reference proteome</keyword>
<gene>
    <name evidence="1" type="ORF">M2272_005993</name>
</gene>
<evidence type="ECO:0000313" key="2">
    <source>
        <dbReference type="Proteomes" id="UP001160130"/>
    </source>
</evidence>
<name>A0ABT6LAQ6_9MYCO</name>
<comment type="caution">
    <text evidence="1">The sequence shown here is derived from an EMBL/GenBank/DDBJ whole genome shotgun (WGS) entry which is preliminary data.</text>
</comment>
<accession>A0ABT6LAQ6</accession>
<proteinExistence type="predicted"/>
<protein>
    <recommendedName>
        <fullName evidence="3">Apea-like HEPN domain-containing protein</fullName>
    </recommendedName>
</protein>